<comment type="caution">
    <text evidence="12">The sequence shown here is derived from an EMBL/GenBank/DDBJ whole genome shotgun (WGS) entry which is preliminary data.</text>
</comment>
<dbReference type="InterPro" id="IPR001678">
    <property type="entry name" value="MeTrfase_RsmB-F_NOP2_dom"/>
</dbReference>
<name>A0AAD3YHS7_AERHY</name>
<evidence type="ECO:0000256" key="3">
    <source>
        <dbReference type="ARBA" id="ARBA00022552"/>
    </source>
</evidence>
<dbReference type="Pfam" id="PF17125">
    <property type="entry name" value="Methyltr_RsmF_N"/>
    <property type="match status" value="1"/>
</dbReference>
<evidence type="ECO:0000313" key="12">
    <source>
        <dbReference type="EMBL" id="HAT6342500.1"/>
    </source>
</evidence>
<dbReference type="InterPro" id="IPR023545">
    <property type="entry name" value="rRNA_ssu_MeTfrase_F"/>
</dbReference>
<keyword evidence="3 8" id="KW-0698">rRNA processing</keyword>
<comment type="catalytic activity">
    <reaction evidence="8">
        <text>cytidine(1407) in 16S rRNA + S-adenosyl-L-methionine = 5-methylcytidine(1407) in 16S rRNA + S-adenosyl-L-homocysteine + H(+)</text>
        <dbReference type="Rhea" id="RHEA:42756"/>
        <dbReference type="Rhea" id="RHEA-COMP:10223"/>
        <dbReference type="Rhea" id="RHEA-COMP:10224"/>
        <dbReference type="ChEBI" id="CHEBI:15378"/>
        <dbReference type="ChEBI" id="CHEBI:57856"/>
        <dbReference type="ChEBI" id="CHEBI:59789"/>
        <dbReference type="ChEBI" id="CHEBI:74483"/>
        <dbReference type="ChEBI" id="CHEBI:82748"/>
        <dbReference type="EC" id="2.1.1.178"/>
    </reaction>
</comment>
<dbReference type="GO" id="GO:0005737">
    <property type="term" value="C:cytoplasm"/>
    <property type="evidence" value="ECO:0007669"/>
    <property type="project" value="UniProtKB-SubCell"/>
</dbReference>
<dbReference type="AlphaFoldDB" id="A0AAD3YHS7"/>
<dbReference type="Gene3D" id="3.10.450.720">
    <property type="match status" value="1"/>
</dbReference>
<keyword evidence="4 8" id="KW-0489">Methyltransferase</keyword>
<dbReference type="PANTHER" id="PTHR22807:SF30">
    <property type="entry name" value="28S RRNA (CYTOSINE(4447)-C(5))-METHYLTRANSFERASE-RELATED"/>
    <property type="match status" value="1"/>
</dbReference>
<proteinExistence type="inferred from homology"/>
<keyword evidence="5 8" id="KW-0808">Transferase</keyword>
<dbReference type="NCBIfam" id="TIGR00446">
    <property type="entry name" value="nop2p"/>
    <property type="match status" value="1"/>
</dbReference>
<keyword evidence="7 8" id="KW-0694">RNA-binding</keyword>
<keyword evidence="6 8" id="KW-0949">S-adenosyl-L-methionine</keyword>
<evidence type="ECO:0000256" key="1">
    <source>
        <dbReference type="ARBA" id="ARBA00007494"/>
    </source>
</evidence>
<dbReference type="Pfam" id="PF13636">
    <property type="entry name" value="Methyltranf_PUA"/>
    <property type="match status" value="1"/>
</dbReference>
<organism evidence="12 13">
    <name type="scientific">Aeromonas hydrophila</name>
    <dbReference type="NCBI Taxonomy" id="644"/>
    <lineage>
        <taxon>Bacteria</taxon>
        <taxon>Pseudomonadati</taxon>
        <taxon>Pseudomonadota</taxon>
        <taxon>Gammaproteobacteria</taxon>
        <taxon>Aeromonadales</taxon>
        <taxon>Aeromonadaceae</taxon>
        <taxon>Aeromonas</taxon>
    </lineage>
</organism>
<feature type="binding site" evidence="8 9">
    <location>
        <position position="255"/>
    </location>
    <ligand>
        <name>S-adenosyl-L-methionine</name>
        <dbReference type="ChEBI" id="CHEBI:59789"/>
    </ligand>
</feature>
<comment type="subcellular location">
    <subcellularLocation>
        <location evidence="8">Cytoplasm</location>
    </subcellularLocation>
</comment>
<dbReference type="GO" id="GO:0070475">
    <property type="term" value="P:rRNA base methylation"/>
    <property type="evidence" value="ECO:0007669"/>
    <property type="project" value="TreeGrafter"/>
</dbReference>
<dbReference type="PANTHER" id="PTHR22807">
    <property type="entry name" value="NOP2 YEAST -RELATED NOL1/NOP2/FMU SUN DOMAIN-CONTAINING"/>
    <property type="match status" value="1"/>
</dbReference>
<reference evidence="12" key="2">
    <citation type="submission" date="2020-01" db="EMBL/GenBank/DDBJ databases">
        <authorList>
            <consortium name="NCBI Pathogen Detection Project"/>
        </authorList>
    </citation>
    <scope>NUCLEOTIDE SEQUENCE</scope>
    <source>
        <strain evidence="12">OLC2673_Aeromonas</strain>
    </source>
</reference>
<dbReference type="InterPro" id="IPR027391">
    <property type="entry name" value="Nol1_Nop2_Fmu_2"/>
</dbReference>
<feature type="active site" description="Nucleophile" evidence="8 9">
    <location>
        <position position="308"/>
    </location>
</feature>
<dbReference type="EC" id="2.1.1.178" evidence="8"/>
<reference evidence="12" key="1">
    <citation type="journal article" date="2018" name="Genome Biol.">
        <title>SKESA: strategic k-mer extension for scrupulous assemblies.</title>
        <authorList>
            <person name="Souvorov A."/>
            <person name="Agarwala R."/>
            <person name="Lipman D.J."/>
        </authorList>
    </citation>
    <scope>NUCLEOTIDE SEQUENCE</scope>
    <source>
        <strain evidence="12">OLC2673_Aeromonas</strain>
    </source>
</reference>
<dbReference type="Proteomes" id="UP000859505">
    <property type="component" value="Unassembled WGS sequence"/>
</dbReference>
<feature type="binding site" evidence="8 9">
    <location>
        <position position="237"/>
    </location>
    <ligand>
        <name>S-adenosyl-L-methionine</name>
        <dbReference type="ChEBI" id="CHEBI:59789"/>
    </ligand>
</feature>
<gene>
    <name evidence="8 12" type="primary">rsmF</name>
    <name evidence="12" type="ORF">JAJ28_000152</name>
</gene>
<dbReference type="Gene3D" id="3.40.50.150">
    <property type="entry name" value="Vaccinia Virus protein VP39"/>
    <property type="match status" value="1"/>
</dbReference>
<evidence type="ECO:0000256" key="9">
    <source>
        <dbReference type="PROSITE-ProRule" id="PRU01023"/>
    </source>
</evidence>
<sequence length="536" mass="59347">MPRPRKSGRSGAPASSPDRSPHPRSPKPGTLPGLFLPAALSEYSYPCDKMSPLFFGQRDCTVHDNTYLPDHFLRHIAAIMPAHLSMDEFVASCRRPLRRSIRVNTLKISVATFVARMQPLGWQLDPVPWCDTGFWLSREDESVPLGNTAEHLSGLFYIQEASSMLPVSALFACEQTRRDGMLLDAAAAPGSKTTQIAALMNNLGMLVANEYSSSRLKVLSANLQRCGVTSVGMTHFDAKVFGQWLPETFDAILLDAPCSGEGTVRKDEDALRNWSIESIEEIAAVQQGLLESAFHALKPGGVLVYSTCTLSLQENQAVCQSLLDKFGDAFSFDSLADLFPTAEQACTPEGYLHVWPQIFDSEGFFVARLRKHHSVPNTMFKPGKLGKFPFSPLPAKESEPMLREIEAAFGVVPLGNLFGRSEEIWLFPQLFEQVQGKLRFDRIGLKLAETFKKGYRLTHEWALAYGDGASKGFVELGIADAREFMMGRDVWPEQAAGTGEVIVRYQGHTLGMGKWVGSRVKNALPRELVRDNNLFV</sequence>
<dbReference type="InterPro" id="IPR048457">
    <property type="entry name" value="YebU_pre-PUA_dom"/>
</dbReference>
<dbReference type="Pfam" id="PF01189">
    <property type="entry name" value="Methyltr_RsmB-F"/>
    <property type="match status" value="1"/>
</dbReference>
<feature type="binding site" evidence="8 9">
    <location>
        <begin position="186"/>
        <end position="192"/>
    </location>
    <ligand>
        <name>S-adenosyl-L-methionine</name>
        <dbReference type="ChEBI" id="CHEBI:59789"/>
    </ligand>
</feature>
<evidence type="ECO:0000256" key="6">
    <source>
        <dbReference type="ARBA" id="ARBA00022691"/>
    </source>
</evidence>
<protein>
    <recommendedName>
        <fullName evidence="8">Ribosomal RNA small subunit methyltransferase F</fullName>
        <ecNumber evidence="8">2.1.1.178</ecNumber>
    </recommendedName>
    <alternativeName>
        <fullName evidence="8">16S rRNA m5C1407 methyltransferase</fullName>
    </alternativeName>
    <alternativeName>
        <fullName evidence="8">rRNA (cytosine-C(5)-)-methyltransferase RsmF</fullName>
    </alternativeName>
</protein>
<evidence type="ECO:0000256" key="7">
    <source>
        <dbReference type="ARBA" id="ARBA00022884"/>
    </source>
</evidence>
<evidence type="ECO:0000256" key="4">
    <source>
        <dbReference type="ARBA" id="ARBA00022603"/>
    </source>
</evidence>
<dbReference type="HAMAP" id="MF_01579">
    <property type="entry name" value="16SrRNA_methyltr_F"/>
    <property type="match status" value="1"/>
</dbReference>
<dbReference type="GO" id="GO:0003723">
    <property type="term" value="F:RNA binding"/>
    <property type="evidence" value="ECO:0007669"/>
    <property type="project" value="UniProtKB-UniRule"/>
</dbReference>
<dbReference type="CDD" id="cd02440">
    <property type="entry name" value="AdoMet_MTases"/>
    <property type="match status" value="1"/>
</dbReference>
<dbReference type="InterPro" id="IPR023267">
    <property type="entry name" value="RCMT"/>
</dbReference>
<dbReference type="Pfam" id="PF21150">
    <property type="entry name" value="YebU_pre-PUA_dom"/>
    <property type="match status" value="1"/>
</dbReference>
<dbReference type="InterPro" id="IPR029063">
    <property type="entry name" value="SAM-dependent_MTases_sf"/>
</dbReference>
<dbReference type="EMBL" id="DACTUL010000001">
    <property type="protein sequence ID" value="HAT6342500.1"/>
    <property type="molecule type" value="Genomic_DNA"/>
</dbReference>
<evidence type="ECO:0000256" key="2">
    <source>
        <dbReference type="ARBA" id="ARBA00022490"/>
    </source>
</evidence>
<evidence type="ECO:0000256" key="8">
    <source>
        <dbReference type="HAMAP-Rule" id="MF_01579"/>
    </source>
</evidence>
<evidence type="ECO:0000256" key="10">
    <source>
        <dbReference type="SAM" id="MobiDB-lite"/>
    </source>
</evidence>
<accession>A0AAD3YHS7</accession>
<evidence type="ECO:0000259" key="11">
    <source>
        <dbReference type="PROSITE" id="PS51686"/>
    </source>
</evidence>
<dbReference type="InterPro" id="IPR031341">
    <property type="entry name" value="Methyltr_RsmF_N"/>
</dbReference>
<comment type="function">
    <text evidence="8">Specifically methylates the cytosine at position 1407 (m5C1407) of 16S rRNA.</text>
</comment>
<dbReference type="SUPFAM" id="SSF53335">
    <property type="entry name" value="S-adenosyl-L-methionine-dependent methyltransferases"/>
    <property type="match status" value="1"/>
</dbReference>
<dbReference type="NCBIfam" id="NF008898">
    <property type="entry name" value="PRK11933.1"/>
    <property type="match status" value="1"/>
</dbReference>
<dbReference type="InterPro" id="IPR018314">
    <property type="entry name" value="RsmB/NOL1/NOP2-like_CS"/>
</dbReference>
<keyword evidence="2 8" id="KW-0963">Cytoplasm</keyword>
<feature type="region of interest" description="Disordered" evidence="10">
    <location>
        <begin position="1"/>
        <end position="31"/>
    </location>
</feature>
<comment type="similarity">
    <text evidence="1 8 9">Belongs to the class I-like SAM-binding methyltransferase superfamily. RsmB/NOP family.</text>
</comment>
<dbReference type="PROSITE" id="PS51686">
    <property type="entry name" value="SAM_MT_RSMB_NOP"/>
    <property type="match status" value="1"/>
</dbReference>
<dbReference type="InterPro" id="IPR049560">
    <property type="entry name" value="MeTrfase_RsmB-F_NOP2_cat"/>
</dbReference>
<dbReference type="InterPro" id="IPR011023">
    <property type="entry name" value="Nop2p"/>
</dbReference>
<evidence type="ECO:0000313" key="13">
    <source>
        <dbReference type="Proteomes" id="UP000859505"/>
    </source>
</evidence>
<dbReference type="PROSITE" id="PS01153">
    <property type="entry name" value="NOL1_NOP2_SUN"/>
    <property type="match status" value="1"/>
</dbReference>
<dbReference type="GO" id="GO:0009383">
    <property type="term" value="F:rRNA (cytosine-C5-)-methyltransferase activity"/>
    <property type="evidence" value="ECO:0007669"/>
    <property type="project" value="TreeGrafter"/>
</dbReference>
<feature type="domain" description="SAM-dependent MTase RsmB/NOP-type" evidence="11">
    <location>
        <begin position="89"/>
        <end position="372"/>
    </location>
</feature>
<evidence type="ECO:0000256" key="5">
    <source>
        <dbReference type="ARBA" id="ARBA00022679"/>
    </source>
</evidence>
<dbReference type="PRINTS" id="PR02008">
    <property type="entry name" value="RCMTFAMILY"/>
</dbReference>
<feature type="binding site" evidence="8 9">
    <location>
        <position position="210"/>
    </location>
    <ligand>
        <name>S-adenosyl-L-methionine</name>
        <dbReference type="ChEBI" id="CHEBI:59789"/>
    </ligand>
</feature>